<sequence length="157" mass="17759">MASSTLVSLLGPEIQTKEGIVSTENALANKKVVGIYFSAHWCPPCRAFTPLLSTFYEDLVEDHDDVEIVFVSSDKEVSGFDEYWSEMTFKALPYVHRERKAALSEHFQVKFIPTLVFVNEQGEVITKDGVQLLNSARGRVDLFRKELFNKPSIDAQI</sequence>
<dbReference type="Proteomes" id="UP000243217">
    <property type="component" value="Unassembled WGS sequence"/>
</dbReference>
<dbReference type="PANTHER" id="PTHR46472">
    <property type="entry name" value="NUCLEOREDOXIN"/>
    <property type="match status" value="1"/>
</dbReference>
<evidence type="ECO:0000259" key="1">
    <source>
        <dbReference type="PROSITE" id="PS51352"/>
    </source>
</evidence>
<keyword evidence="3" id="KW-1185">Reference proteome</keyword>
<reference evidence="2 3" key="1">
    <citation type="journal article" date="2014" name="Genome Biol. Evol.">
        <title>The secreted proteins of Achlya hypogyna and Thraustotheca clavata identify the ancestral oomycete secretome and reveal gene acquisitions by horizontal gene transfer.</title>
        <authorList>
            <person name="Misner I."/>
            <person name="Blouin N."/>
            <person name="Leonard G."/>
            <person name="Richards T.A."/>
            <person name="Lane C.E."/>
        </authorList>
    </citation>
    <scope>NUCLEOTIDE SEQUENCE [LARGE SCALE GENOMIC DNA]</scope>
    <source>
        <strain evidence="2 3">ATCC 34112</strain>
    </source>
</reference>
<organism evidence="2 3">
    <name type="scientific">Thraustotheca clavata</name>
    <dbReference type="NCBI Taxonomy" id="74557"/>
    <lineage>
        <taxon>Eukaryota</taxon>
        <taxon>Sar</taxon>
        <taxon>Stramenopiles</taxon>
        <taxon>Oomycota</taxon>
        <taxon>Saprolegniomycetes</taxon>
        <taxon>Saprolegniales</taxon>
        <taxon>Achlyaceae</taxon>
        <taxon>Thraustotheca</taxon>
    </lineage>
</organism>
<dbReference type="STRING" id="74557.A0A1V9ZHE7"/>
<dbReference type="GO" id="GO:0005634">
    <property type="term" value="C:nucleus"/>
    <property type="evidence" value="ECO:0007669"/>
    <property type="project" value="TreeGrafter"/>
</dbReference>
<gene>
    <name evidence="2" type="ORF">THRCLA_06976</name>
</gene>
<dbReference type="GO" id="GO:0030178">
    <property type="term" value="P:negative regulation of Wnt signaling pathway"/>
    <property type="evidence" value="ECO:0007669"/>
    <property type="project" value="TreeGrafter"/>
</dbReference>
<dbReference type="GO" id="GO:0031397">
    <property type="term" value="P:negative regulation of protein ubiquitination"/>
    <property type="evidence" value="ECO:0007669"/>
    <property type="project" value="TreeGrafter"/>
</dbReference>
<dbReference type="PROSITE" id="PS51352">
    <property type="entry name" value="THIOREDOXIN_2"/>
    <property type="match status" value="1"/>
</dbReference>
<dbReference type="InterPro" id="IPR036249">
    <property type="entry name" value="Thioredoxin-like_sf"/>
</dbReference>
<dbReference type="PANTHER" id="PTHR46472:SF1">
    <property type="entry name" value="NUCLEOREDOXIN"/>
    <property type="match status" value="1"/>
</dbReference>
<evidence type="ECO:0000313" key="3">
    <source>
        <dbReference type="Proteomes" id="UP000243217"/>
    </source>
</evidence>
<name>A0A1V9ZHE7_9STRA</name>
<dbReference type="Pfam" id="PF13905">
    <property type="entry name" value="Thioredoxin_8"/>
    <property type="match status" value="1"/>
</dbReference>
<dbReference type="InterPro" id="IPR013766">
    <property type="entry name" value="Thioredoxin_domain"/>
</dbReference>
<dbReference type="SUPFAM" id="SSF52833">
    <property type="entry name" value="Thioredoxin-like"/>
    <property type="match status" value="1"/>
</dbReference>
<accession>A0A1V9ZHE7</accession>
<proteinExistence type="predicted"/>
<dbReference type="EMBL" id="JNBS01001914">
    <property type="protein sequence ID" value="OQR97415.1"/>
    <property type="molecule type" value="Genomic_DNA"/>
</dbReference>
<dbReference type="Gene3D" id="3.40.30.10">
    <property type="entry name" value="Glutaredoxin"/>
    <property type="match status" value="1"/>
</dbReference>
<feature type="domain" description="Thioredoxin" evidence="1">
    <location>
        <begin position="1"/>
        <end position="145"/>
    </location>
</feature>
<evidence type="ECO:0000313" key="2">
    <source>
        <dbReference type="EMBL" id="OQR97415.1"/>
    </source>
</evidence>
<dbReference type="InterPro" id="IPR012336">
    <property type="entry name" value="Thioredoxin-like_fold"/>
</dbReference>
<dbReference type="AlphaFoldDB" id="A0A1V9ZHE7"/>
<dbReference type="GO" id="GO:0004791">
    <property type="term" value="F:thioredoxin-disulfide reductase (NADPH) activity"/>
    <property type="evidence" value="ECO:0007669"/>
    <property type="project" value="TreeGrafter"/>
</dbReference>
<comment type="caution">
    <text evidence="2">The sequence shown here is derived from an EMBL/GenBank/DDBJ whole genome shotgun (WGS) entry which is preliminary data.</text>
</comment>
<protein>
    <submittedName>
        <fullName evidence="2">Nucleoredoxin</fullName>
    </submittedName>
</protein>
<dbReference type="OrthoDB" id="409136at2759"/>